<comment type="caution">
    <text evidence="1">The sequence shown here is derived from an EMBL/GenBank/DDBJ whole genome shotgun (WGS) entry which is preliminary data.</text>
</comment>
<organism evidence="1 2">
    <name type="scientific">Thermoproteota archaeon</name>
    <dbReference type="NCBI Taxonomy" id="2056631"/>
    <lineage>
        <taxon>Archaea</taxon>
        <taxon>Thermoproteota</taxon>
    </lineage>
</organism>
<dbReference type="Proteomes" id="UP000281962">
    <property type="component" value="Unassembled WGS sequence"/>
</dbReference>
<dbReference type="EMBL" id="QMQY01000021">
    <property type="protein sequence ID" value="RLE51118.1"/>
    <property type="molecule type" value="Genomic_DNA"/>
</dbReference>
<sequence length="217" mass="24955">MKYKWSYPVILIIVLVSTMSFVKPICSSTQINMEIIREIDIRVNYAIIRDQISILRGHIDNITYYMPLIYIQKIYKIEAYTQDGVKLETRIIKAYNFTYKLVVKLPSYETPFKLTLKICFIKIVTPTGPMAVKTVLPLYPSLPLNVSKCNVQVKLPRKIVSLTYISPNATVEEINGRKIIKYEASPLIAMNNESLILAYSTSMQQIHISSLIREVMP</sequence>
<accession>A0A497EWQ5</accession>
<reference evidence="1 2" key="1">
    <citation type="submission" date="2018-06" db="EMBL/GenBank/DDBJ databases">
        <title>Extensive metabolic versatility and redundancy in microbially diverse, dynamic hydrothermal sediments.</title>
        <authorList>
            <person name="Dombrowski N."/>
            <person name="Teske A."/>
            <person name="Baker B.J."/>
        </authorList>
    </citation>
    <scope>NUCLEOTIDE SEQUENCE [LARGE SCALE GENOMIC DNA]</scope>
    <source>
        <strain evidence="1">B30_G17</strain>
    </source>
</reference>
<dbReference type="AlphaFoldDB" id="A0A497EWQ5"/>
<evidence type="ECO:0008006" key="3">
    <source>
        <dbReference type="Google" id="ProtNLM"/>
    </source>
</evidence>
<proteinExistence type="predicted"/>
<protein>
    <recommendedName>
        <fullName evidence="3">DUF2207 domain-containing protein</fullName>
    </recommendedName>
</protein>
<evidence type="ECO:0000313" key="1">
    <source>
        <dbReference type="EMBL" id="RLE51118.1"/>
    </source>
</evidence>
<feature type="non-terminal residue" evidence="1">
    <location>
        <position position="217"/>
    </location>
</feature>
<gene>
    <name evidence="1" type="ORF">DRJ21_00825</name>
</gene>
<name>A0A497EWQ5_9CREN</name>
<evidence type="ECO:0000313" key="2">
    <source>
        <dbReference type="Proteomes" id="UP000281962"/>
    </source>
</evidence>